<dbReference type="InterPro" id="IPR029058">
    <property type="entry name" value="AB_hydrolase_fold"/>
</dbReference>
<dbReference type="Proteomes" id="UP000287447">
    <property type="component" value="Unassembled WGS sequence"/>
</dbReference>
<dbReference type="EMBL" id="SADE01000001">
    <property type="protein sequence ID" value="RVU38650.1"/>
    <property type="molecule type" value="Genomic_DNA"/>
</dbReference>
<evidence type="ECO:0000313" key="2">
    <source>
        <dbReference type="Proteomes" id="UP000287447"/>
    </source>
</evidence>
<name>A0A3S2VPL1_9PROT</name>
<evidence type="ECO:0008006" key="3">
    <source>
        <dbReference type="Google" id="ProtNLM"/>
    </source>
</evidence>
<gene>
    <name evidence="1" type="ORF">EOI86_05075</name>
</gene>
<proteinExistence type="predicted"/>
<organism evidence="1 2">
    <name type="scientific">Hwanghaeella grinnelliae</name>
    <dbReference type="NCBI Taxonomy" id="2500179"/>
    <lineage>
        <taxon>Bacteria</taxon>
        <taxon>Pseudomonadati</taxon>
        <taxon>Pseudomonadota</taxon>
        <taxon>Alphaproteobacteria</taxon>
        <taxon>Rhodospirillales</taxon>
        <taxon>Rhodospirillaceae</taxon>
        <taxon>Hwanghaeella</taxon>
    </lineage>
</organism>
<dbReference type="SUPFAM" id="SSF53474">
    <property type="entry name" value="alpha/beta-Hydrolases"/>
    <property type="match status" value="1"/>
</dbReference>
<evidence type="ECO:0000313" key="1">
    <source>
        <dbReference type="EMBL" id="RVU38650.1"/>
    </source>
</evidence>
<dbReference type="OrthoDB" id="556502at2"/>
<protein>
    <recommendedName>
        <fullName evidence="3">Alpha/beta hydrolase</fullName>
    </recommendedName>
</protein>
<dbReference type="RefSeq" id="WP_127764023.1">
    <property type="nucleotide sequence ID" value="NZ_SADE01000001.1"/>
</dbReference>
<dbReference type="AlphaFoldDB" id="A0A3S2VPL1"/>
<keyword evidence="2" id="KW-1185">Reference proteome</keyword>
<dbReference type="Gene3D" id="3.40.50.1820">
    <property type="entry name" value="alpha/beta hydrolase"/>
    <property type="match status" value="1"/>
</dbReference>
<sequence>MTITSPYYPIIYVRGYAATMGEIENTVATPYMGFNLGSTKIRQDYDGDIVPFVFESPLIRLMKDEGYIDSYRDGKFVPRGQRVPAKSVWIFRYYEPVSEDLGSGQRQTIPRFALELRKFILRIRDHVCGDDQDARDKFKVYLVAHSMGGLICRTYLQNICRNGVPEGISLSDITKTPGETLELDQLPADPMVDKVFTYATPHNGIELKGINVPDVGTLDPVHVRNFNRSYMREYLSLPEGEGAVNKLDGAFPSERFFCFVGTNYKDYDAFFGLSKKGTGAMSDGLVMIKNASVDTAPRAFAHRSHSGHYGIVNSEEGYQNLKRFLFGDLRVDVKLLVDEITLPKEIMEEVDGNLSRVKAAYNIETSAKIRGLNVALSERMVRHGSAIRLTYEELVHAGKPAYLFSGYLQRKAKMSGAKDTAMAFAVEIGVQVPVYEIDNSFWFDEHFEGGLLFKETVIFHVRRTAQGETIRYGLASETGMMAANRPMQPSQVHGKGATFELPLGFKEGAARKPMPGLRGRLVVDASLWNTE</sequence>
<accession>A0A3S2VPL1</accession>
<comment type="caution">
    <text evidence="1">The sequence shown here is derived from an EMBL/GenBank/DDBJ whole genome shotgun (WGS) entry which is preliminary data.</text>
</comment>
<reference evidence="2" key="1">
    <citation type="submission" date="2019-01" db="EMBL/GenBank/DDBJ databases">
        <title>Gri0909 isolated from a small marine red alga.</title>
        <authorList>
            <person name="Kim J."/>
            <person name="Jeong S.E."/>
            <person name="Jeon C.O."/>
        </authorList>
    </citation>
    <scope>NUCLEOTIDE SEQUENCE [LARGE SCALE GENOMIC DNA]</scope>
    <source>
        <strain evidence="2">Gri0909</strain>
    </source>
</reference>